<evidence type="ECO:0000256" key="3">
    <source>
        <dbReference type="PIRNR" id="PIRNR000077"/>
    </source>
</evidence>
<feature type="disulfide bond" description="Redox-active" evidence="5">
    <location>
        <begin position="31"/>
        <end position="34"/>
    </location>
</feature>
<sequence length="105" mass="11659">MVVHALSGIEEFRTLINSGNVIIIDLWASWCGPCRVISPVFEKLSESISGPGFYKVNVDEEEEIAQEVGIRSMPTFIAFKDGYKIDDLVGANPGRLEELVRRSAM</sequence>
<dbReference type="NCBIfam" id="TIGR01068">
    <property type="entry name" value="thioredoxin"/>
    <property type="match status" value="1"/>
</dbReference>
<evidence type="ECO:0000256" key="5">
    <source>
        <dbReference type="PIRSR" id="PIRSR000077-4"/>
    </source>
</evidence>
<dbReference type="PRINTS" id="PR00421">
    <property type="entry name" value="THIOREDOXIN"/>
</dbReference>
<feature type="domain" description="Thioredoxin" evidence="6">
    <location>
        <begin position="1"/>
        <end position="105"/>
    </location>
</feature>
<dbReference type="GO" id="GO:0015035">
    <property type="term" value="F:protein-disulfide reductase activity"/>
    <property type="evidence" value="ECO:0007669"/>
    <property type="project" value="InterPro"/>
</dbReference>
<dbReference type="InterPro" id="IPR017937">
    <property type="entry name" value="Thioredoxin_CS"/>
</dbReference>
<protein>
    <recommendedName>
        <fullName evidence="3">Thioredoxin</fullName>
    </recommendedName>
</protein>
<dbReference type="Proteomes" id="UP000191522">
    <property type="component" value="Unassembled WGS sequence"/>
</dbReference>
<dbReference type="PANTHER" id="PTHR46115">
    <property type="entry name" value="THIOREDOXIN-LIKE PROTEIN 1"/>
    <property type="match status" value="1"/>
</dbReference>
<dbReference type="PROSITE" id="PS51352">
    <property type="entry name" value="THIOREDOXIN_2"/>
    <property type="match status" value="1"/>
</dbReference>
<dbReference type="InterPro" id="IPR013766">
    <property type="entry name" value="Thioredoxin_domain"/>
</dbReference>
<comment type="caution">
    <text evidence="7">The sequence shown here is derived from an EMBL/GenBank/DDBJ whole genome shotgun (WGS) entry which is preliminary data.</text>
</comment>
<evidence type="ECO:0000259" key="6">
    <source>
        <dbReference type="PROSITE" id="PS51352"/>
    </source>
</evidence>
<organism evidence="7 8">
    <name type="scientific">Penicillium decumbens</name>
    <dbReference type="NCBI Taxonomy" id="69771"/>
    <lineage>
        <taxon>Eukaryota</taxon>
        <taxon>Fungi</taxon>
        <taxon>Dikarya</taxon>
        <taxon>Ascomycota</taxon>
        <taxon>Pezizomycotina</taxon>
        <taxon>Eurotiomycetes</taxon>
        <taxon>Eurotiomycetidae</taxon>
        <taxon>Eurotiales</taxon>
        <taxon>Aspergillaceae</taxon>
        <taxon>Penicillium</taxon>
    </lineage>
</organism>
<dbReference type="SUPFAM" id="SSF52833">
    <property type="entry name" value="Thioredoxin-like"/>
    <property type="match status" value="1"/>
</dbReference>
<dbReference type="PROSITE" id="PS00194">
    <property type="entry name" value="THIOREDOXIN_1"/>
    <property type="match status" value="1"/>
</dbReference>
<dbReference type="OrthoDB" id="10263751at2759"/>
<feature type="active site" description="Nucleophile" evidence="4">
    <location>
        <position position="34"/>
    </location>
</feature>
<reference evidence="8" key="1">
    <citation type="journal article" date="2017" name="Nat. Microbiol.">
        <title>Global analysis of biosynthetic gene clusters reveals vast potential of secondary metabolite production in Penicillium species.</title>
        <authorList>
            <person name="Nielsen J.C."/>
            <person name="Grijseels S."/>
            <person name="Prigent S."/>
            <person name="Ji B."/>
            <person name="Dainat J."/>
            <person name="Nielsen K.F."/>
            <person name="Frisvad J.C."/>
            <person name="Workman M."/>
            <person name="Nielsen J."/>
        </authorList>
    </citation>
    <scope>NUCLEOTIDE SEQUENCE [LARGE SCALE GENOMIC DNA]</scope>
    <source>
        <strain evidence="8">IBT 11843</strain>
    </source>
</reference>
<dbReference type="FunFam" id="3.40.30.10:FF:000245">
    <property type="entry name" value="Thioredoxin"/>
    <property type="match status" value="1"/>
</dbReference>
<feature type="site" description="Contributes to redox potential value" evidence="4">
    <location>
        <position position="33"/>
    </location>
</feature>
<name>A0A1V6P730_PENDC</name>
<feature type="active site" description="Nucleophile" evidence="4">
    <location>
        <position position="31"/>
    </location>
</feature>
<keyword evidence="5" id="KW-0676">Redox-active center</keyword>
<keyword evidence="8" id="KW-1185">Reference proteome</keyword>
<gene>
    <name evidence="7" type="ORF">PENDEC_c021G02049</name>
</gene>
<accession>A0A1V6P730</accession>
<dbReference type="CDD" id="cd02947">
    <property type="entry name" value="TRX_family"/>
    <property type="match status" value="1"/>
</dbReference>
<dbReference type="InterPro" id="IPR005746">
    <property type="entry name" value="Thioredoxin"/>
</dbReference>
<comment type="similarity">
    <text evidence="1 3">Belongs to the thioredoxin family.</text>
</comment>
<evidence type="ECO:0000256" key="1">
    <source>
        <dbReference type="ARBA" id="ARBA00008987"/>
    </source>
</evidence>
<dbReference type="Pfam" id="PF00085">
    <property type="entry name" value="Thioredoxin"/>
    <property type="match status" value="1"/>
</dbReference>
<evidence type="ECO:0000256" key="2">
    <source>
        <dbReference type="ARBA" id="ARBA00023157"/>
    </source>
</evidence>
<dbReference type="AlphaFoldDB" id="A0A1V6P730"/>
<feature type="site" description="Contributes to redox potential value" evidence="4">
    <location>
        <position position="32"/>
    </location>
</feature>
<keyword evidence="2 5" id="KW-1015">Disulfide bond</keyword>
<evidence type="ECO:0000256" key="4">
    <source>
        <dbReference type="PIRSR" id="PIRSR000077-1"/>
    </source>
</evidence>
<dbReference type="OMA" id="WCIPSVF"/>
<proteinExistence type="inferred from homology"/>
<dbReference type="InterPro" id="IPR036249">
    <property type="entry name" value="Thioredoxin-like_sf"/>
</dbReference>
<evidence type="ECO:0000313" key="8">
    <source>
        <dbReference type="Proteomes" id="UP000191522"/>
    </source>
</evidence>
<dbReference type="Gene3D" id="3.40.30.10">
    <property type="entry name" value="Glutaredoxin"/>
    <property type="match status" value="1"/>
</dbReference>
<dbReference type="EMBL" id="MDYL01000021">
    <property type="protein sequence ID" value="OQD72396.1"/>
    <property type="molecule type" value="Genomic_DNA"/>
</dbReference>
<feature type="site" description="Deprotonates C-terminal active site Cys" evidence="4">
    <location>
        <position position="25"/>
    </location>
</feature>
<dbReference type="STRING" id="69771.A0A1V6P730"/>
<dbReference type="PIRSF" id="PIRSF000077">
    <property type="entry name" value="Thioredoxin"/>
    <property type="match status" value="1"/>
</dbReference>
<evidence type="ECO:0000313" key="7">
    <source>
        <dbReference type="EMBL" id="OQD72396.1"/>
    </source>
</evidence>